<keyword evidence="9 14" id="KW-0175">Coiled coil</keyword>
<evidence type="ECO:0000256" key="15">
    <source>
        <dbReference type="SAM" id="MobiDB-lite"/>
    </source>
</evidence>
<dbReference type="FunFam" id="2.10.25.10:FF:000084">
    <property type="entry name" value="Laminin subunit alpha 3"/>
    <property type="match status" value="1"/>
</dbReference>
<comment type="caution">
    <text evidence="13">Lacks conserved residue(s) required for the propagation of feature annotation.</text>
</comment>
<keyword evidence="8" id="KW-0130">Cell adhesion</keyword>
<keyword evidence="3" id="KW-0964">Secreted</keyword>
<dbReference type="GO" id="GO:0009887">
    <property type="term" value="P:animal organ morphogenesis"/>
    <property type="evidence" value="ECO:0007669"/>
    <property type="project" value="TreeGrafter"/>
</dbReference>
<keyword evidence="5" id="KW-0732">Signal</keyword>
<keyword evidence="7" id="KW-0084">Basement membrane</keyword>
<evidence type="ECO:0000256" key="10">
    <source>
        <dbReference type="ARBA" id="ARBA00023157"/>
    </source>
</evidence>
<dbReference type="InterPro" id="IPR002049">
    <property type="entry name" value="LE_dom"/>
</dbReference>
<evidence type="ECO:0000256" key="13">
    <source>
        <dbReference type="PROSITE-ProRule" id="PRU00460"/>
    </source>
</evidence>
<dbReference type="Pfam" id="PF24973">
    <property type="entry name" value="EGF_LMN_ATRN"/>
    <property type="match status" value="1"/>
</dbReference>
<keyword evidence="6" id="KW-0677">Repeat</keyword>
<dbReference type="SUPFAM" id="SSF57196">
    <property type="entry name" value="EGF/Laminin"/>
    <property type="match status" value="5"/>
</dbReference>
<evidence type="ECO:0000259" key="17">
    <source>
        <dbReference type="PROSITE" id="PS51117"/>
    </source>
</evidence>
<evidence type="ECO:0000256" key="3">
    <source>
        <dbReference type="ARBA" id="ARBA00022525"/>
    </source>
</evidence>
<dbReference type="Proteomes" id="UP000700334">
    <property type="component" value="Unassembled WGS sequence"/>
</dbReference>
<dbReference type="InterPro" id="IPR008211">
    <property type="entry name" value="Laminin_N"/>
</dbReference>
<keyword evidence="11" id="KW-0325">Glycoprotein</keyword>
<dbReference type="SMART" id="SM00136">
    <property type="entry name" value="LamNT"/>
    <property type="match status" value="1"/>
</dbReference>
<dbReference type="CDD" id="cd00055">
    <property type="entry name" value="EGF_Lam"/>
    <property type="match status" value="5"/>
</dbReference>
<dbReference type="Gene3D" id="2.10.25.10">
    <property type="entry name" value="Laminin"/>
    <property type="match status" value="3"/>
</dbReference>
<dbReference type="GO" id="GO:0009888">
    <property type="term" value="P:tissue development"/>
    <property type="evidence" value="ECO:0007669"/>
    <property type="project" value="TreeGrafter"/>
</dbReference>
<dbReference type="Pfam" id="PF00055">
    <property type="entry name" value="Laminin_N"/>
    <property type="match status" value="1"/>
</dbReference>
<sequence>MLLGLCGQDGRCGAARGRARGPRCARAPLSAAPQWQMKCCKCDSRLPHSYNSHRVENVATATGPLRWWQSQNGVSPVSLQLDLDRRFQLQDVVMDFKGPMPAALLVERSSDFGKTWQVYCFLAADCASAFPGVPQGQPRGWQDVRCRALPQRPLGRPNGGQVQVNLMDLASGIPGTRSQKIQELGPITNLRVNLTGLGPVPQWGRQPPSAYYAISQLRLQGSCFCHGHANRCVSPPGAPAGLQVPEVCVCQHNTAGPHCERCAPSYNDRPWRPADDRDPHACQRCDCNGHSETCHFDPAEFAASQGAHGGVCDDCRDHTEGRHCERCRPHYFRNRRPGAPPSEACLPCECDPDGAVPGAPCDPLTGQCVCKEHVQGERCDLCKPGFTGLAHADPRGCRRCDCNVLGSRQDLPCEEESGRCLCLPHVVGPKCDQCAPYHWKLASGRGCEPCVCDPRNSLSPQCHQASGRLQPPRGTRLLALWLGLSAPGLRLVSGSPVLPWAWGCAGRGCAGQGWPLRGPGRRSHITSQFTGQCPCREGFGGLTCRTAAVRQCPDRTFGDPAAGCQGACRGPGGSARPGWVGPGWRVAAAHPRVPRPSQVLSATSRGQRAQEGPSRGHADLAQNPLCPLTRPGGGAVWGSPATITRGPPPGPDGPHLALGCDCDFRGTEGPGCDKASGRCLCRPGLTGPRCDQCQRGLCGRSPACVSCHPCFQVHDADLRAQARRLGGLRNATTSLGLGSGLAARDLASRVLDARTKMEQIQAVLGKAAATEQEVAQVANAVRSIRRTLQGLQLDLPLEEETLSLPGDLEHLDRSFSRLLLLYQSKREQFERASSTDPAGALRMLTAASQRSTQAERQASDSARLLLRLRDSRREAEALGRQAGGAGGASGPQLAALRLELAALPDLTPAANRLCGGSRQTACTLGACLGELCPRDNGTACGPHCRGALPRAGAAIRTAGQAAEQLRGLSSQLQQTRLMIRAAEEAASKVQADAQSLQMQVAAGRARMQEDVGRSQLLLQQVRDFLTDPDTDTAAVQEVSEAVLALWLPTDSATVLRKMSEVQAIAARLPNVDLVLAQTKQDIARARRLQAEAEQARSRAHAVEGQVDGVVDNLRQGAGALQEARDTMQGTSRYLRLLQERVAEVRQVLGPAERLVAGMTEQLGGFRVRMEELSRQARLQRAEAAQALQLAEGASQRALSAQEGFVSVKLKYAQLKERLGRAPALGEQGGRVLSVKTEAERLFGETVQMMDRMRDMEAELLQGSRAILLRSADLSGLERRVEQIRDHINGRVLYYASCK</sequence>
<dbReference type="PROSITE" id="PS51117">
    <property type="entry name" value="LAMININ_NTER"/>
    <property type="match status" value="1"/>
</dbReference>
<comment type="function">
    <text evidence="1">Binding to cells via a high affinity receptor, laminin is thought to mediate the attachment, migration and organization of cells into tissues during embryonic development by interacting with other extracellular matrix components.</text>
</comment>
<evidence type="ECO:0000256" key="11">
    <source>
        <dbReference type="ARBA" id="ARBA00023180"/>
    </source>
</evidence>
<keyword evidence="19" id="KW-1185">Reference proteome</keyword>
<dbReference type="GO" id="GO:0043256">
    <property type="term" value="C:laminin complex"/>
    <property type="evidence" value="ECO:0007669"/>
    <property type="project" value="TreeGrafter"/>
</dbReference>
<dbReference type="FunFam" id="2.10.25.10:FF:000101">
    <property type="entry name" value="Laminin subunit beta 1"/>
    <property type="match status" value="1"/>
</dbReference>
<dbReference type="GO" id="GO:0034446">
    <property type="term" value="P:substrate adhesion-dependent cell spreading"/>
    <property type="evidence" value="ECO:0007669"/>
    <property type="project" value="TreeGrafter"/>
</dbReference>
<dbReference type="PRINTS" id="PR00011">
    <property type="entry name" value="EGFLAMININ"/>
</dbReference>
<keyword evidence="12 13" id="KW-0424">Laminin EGF-like domain</keyword>
<dbReference type="GO" id="GO:0007411">
    <property type="term" value="P:axon guidance"/>
    <property type="evidence" value="ECO:0007669"/>
    <property type="project" value="TreeGrafter"/>
</dbReference>
<feature type="coiled-coil region" evidence="14">
    <location>
        <begin position="1075"/>
        <end position="1105"/>
    </location>
</feature>
<feature type="domain" description="Laminin N-terminal" evidence="17">
    <location>
        <begin position="1"/>
        <end position="222"/>
    </location>
</feature>
<evidence type="ECO:0000259" key="16">
    <source>
        <dbReference type="PROSITE" id="PS50027"/>
    </source>
</evidence>
<reference evidence="18" key="1">
    <citation type="journal article" date="2021" name="Evol. Appl.">
        <title>The genome of the Pyrenean desman and the effects of bottlenecks and inbreeding on the genomic landscape of an endangered species.</title>
        <authorList>
            <person name="Escoda L."/>
            <person name="Castresana J."/>
        </authorList>
    </citation>
    <scope>NUCLEOTIDE SEQUENCE</scope>
    <source>
        <strain evidence="18">IBE-C5619</strain>
    </source>
</reference>
<dbReference type="CDD" id="cd22303">
    <property type="entry name" value="cc_LAMB3_C"/>
    <property type="match status" value="1"/>
</dbReference>
<dbReference type="SMART" id="SM00180">
    <property type="entry name" value="EGF_Lam"/>
    <property type="match status" value="6"/>
</dbReference>
<feature type="disulfide bond" evidence="13">
    <location>
        <begin position="315"/>
        <end position="324"/>
    </location>
</feature>
<dbReference type="Gene3D" id="2.170.300.10">
    <property type="entry name" value="Tie2 ligand-binding domain superfamily"/>
    <property type="match status" value="1"/>
</dbReference>
<evidence type="ECO:0000256" key="8">
    <source>
        <dbReference type="ARBA" id="ARBA00022889"/>
    </source>
</evidence>
<evidence type="ECO:0000256" key="9">
    <source>
        <dbReference type="ARBA" id="ARBA00023054"/>
    </source>
</evidence>
<evidence type="ECO:0000256" key="12">
    <source>
        <dbReference type="ARBA" id="ARBA00023292"/>
    </source>
</evidence>
<evidence type="ECO:0000256" key="4">
    <source>
        <dbReference type="ARBA" id="ARBA00022530"/>
    </source>
</evidence>
<evidence type="ECO:0000256" key="1">
    <source>
        <dbReference type="ARBA" id="ARBA00002418"/>
    </source>
</evidence>
<feature type="domain" description="Laminin EGF-like" evidence="16">
    <location>
        <begin position="285"/>
        <end position="347"/>
    </location>
</feature>
<feature type="disulfide bond" evidence="13">
    <location>
        <begin position="662"/>
        <end position="679"/>
    </location>
</feature>
<feature type="disulfide bond" evidence="13">
    <location>
        <begin position="693"/>
        <end position="707"/>
    </location>
</feature>
<dbReference type="GO" id="GO:0005576">
    <property type="term" value="C:extracellular region"/>
    <property type="evidence" value="ECO:0007669"/>
    <property type="project" value="UniProtKB-ARBA"/>
</dbReference>
<feature type="compositionally biased region" description="Polar residues" evidence="15">
    <location>
        <begin position="598"/>
        <end position="607"/>
    </location>
</feature>
<dbReference type="Pfam" id="PF00053">
    <property type="entry name" value="EGF_laminin"/>
    <property type="match status" value="4"/>
</dbReference>
<dbReference type="GO" id="GO:0070831">
    <property type="term" value="P:basement membrane assembly"/>
    <property type="evidence" value="ECO:0007669"/>
    <property type="project" value="TreeGrafter"/>
</dbReference>
<protein>
    <submittedName>
        <fullName evidence="18">Laminin subunit beta-3</fullName>
    </submittedName>
</protein>
<comment type="subcellular location">
    <subcellularLocation>
        <location evidence="2">Secreted</location>
        <location evidence="2">Extracellular space</location>
        <location evidence="2">Extracellular matrix</location>
        <location evidence="2">Basement membrane</location>
    </subcellularLocation>
</comment>
<dbReference type="OrthoDB" id="8545473at2759"/>
<evidence type="ECO:0000256" key="7">
    <source>
        <dbReference type="ARBA" id="ARBA00022869"/>
    </source>
</evidence>
<name>A0A8J5ZLT6_GALPY</name>
<dbReference type="FunFam" id="2.60.120.260:FF:000073">
    <property type="entry name" value="Laminin subunit beta 3"/>
    <property type="match status" value="1"/>
</dbReference>
<dbReference type="FunFam" id="2.10.25.10:FF:000166">
    <property type="entry name" value="laminin subunit gamma-1"/>
    <property type="match status" value="1"/>
</dbReference>
<keyword evidence="10 13" id="KW-1015">Disulfide bond</keyword>
<evidence type="ECO:0000313" key="19">
    <source>
        <dbReference type="Proteomes" id="UP000700334"/>
    </source>
</evidence>
<dbReference type="PROSITE" id="PS01248">
    <property type="entry name" value="EGF_LAM_1"/>
    <property type="match status" value="1"/>
</dbReference>
<accession>A0A8J5ZLT6</accession>
<feature type="disulfide bond" evidence="13">
    <location>
        <begin position="681"/>
        <end position="690"/>
    </location>
</feature>
<dbReference type="EMBL" id="JAGFMF010012293">
    <property type="protein sequence ID" value="KAG8504403.1"/>
    <property type="molecule type" value="Genomic_DNA"/>
</dbReference>
<feature type="domain" description="Laminin EGF-like" evidence="16">
    <location>
        <begin position="348"/>
        <end position="399"/>
    </location>
</feature>
<dbReference type="InterPro" id="IPR056863">
    <property type="entry name" value="LMN_ATRN_NET-like_EGF"/>
</dbReference>
<feature type="region of interest" description="Disordered" evidence="15">
    <location>
        <begin position="593"/>
        <end position="622"/>
    </location>
</feature>
<dbReference type="InterPro" id="IPR050440">
    <property type="entry name" value="Laminin/Netrin_ECM"/>
</dbReference>
<dbReference type="PANTHER" id="PTHR10574">
    <property type="entry name" value="NETRIN/LAMININ-RELATED"/>
    <property type="match status" value="1"/>
</dbReference>
<evidence type="ECO:0000256" key="2">
    <source>
        <dbReference type="ARBA" id="ARBA00004302"/>
    </source>
</evidence>
<dbReference type="PROSITE" id="PS50027">
    <property type="entry name" value="EGF_LAM_2"/>
    <property type="match status" value="4"/>
</dbReference>
<evidence type="ECO:0000256" key="14">
    <source>
        <dbReference type="SAM" id="Coils"/>
    </source>
</evidence>
<dbReference type="Gene3D" id="2.60.120.260">
    <property type="entry name" value="Galactose-binding domain-like"/>
    <property type="match status" value="1"/>
</dbReference>
<feature type="coiled-coil region" evidence="14">
    <location>
        <begin position="965"/>
        <end position="999"/>
    </location>
</feature>
<organism evidence="18 19">
    <name type="scientific">Galemys pyrenaicus</name>
    <name type="common">Iberian desman</name>
    <name type="synonym">Pyrenean desman</name>
    <dbReference type="NCBI Taxonomy" id="202257"/>
    <lineage>
        <taxon>Eukaryota</taxon>
        <taxon>Metazoa</taxon>
        <taxon>Chordata</taxon>
        <taxon>Craniata</taxon>
        <taxon>Vertebrata</taxon>
        <taxon>Euteleostomi</taxon>
        <taxon>Mammalia</taxon>
        <taxon>Eutheria</taxon>
        <taxon>Laurasiatheria</taxon>
        <taxon>Eulipotyphla</taxon>
        <taxon>Talpidae</taxon>
        <taxon>Galemys</taxon>
    </lineage>
</organism>
<feature type="disulfide bond" evidence="13">
    <location>
        <begin position="660"/>
        <end position="672"/>
    </location>
</feature>
<comment type="caution">
    <text evidence="18">The sequence shown here is derived from an EMBL/GenBank/DDBJ whole genome shotgun (WGS) entry which is preliminary data.</text>
</comment>
<dbReference type="PANTHER" id="PTHR10574:SF268">
    <property type="entry name" value="LAMININ SUBUNIT BETA-3"/>
    <property type="match status" value="1"/>
</dbReference>
<dbReference type="FunFam" id="2.170.300.10:FF:000001">
    <property type="entry name" value="Laminin subunit beta-1"/>
    <property type="match status" value="1"/>
</dbReference>
<gene>
    <name evidence="18" type="ORF">J0S82_018791</name>
</gene>
<feature type="domain" description="Laminin EGF-like" evidence="16">
    <location>
        <begin position="660"/>
        <end position="709"/>
    </location>
</feature>
<keyword evidence="4" id="KW-0272">Extracellular matrix</keyword>
<evidence type="ECO:0000256" key="6">
    <source>
        <dbReference type="ARBA" id="ARBA00022737"/>
    </source>
</evidence>
<evidence type="ECO:0000256" key="5">
    <source>
        <dbReference type="ARBA" id="ARBA00022729"/>
    </source>
</evidence>
<feature type="disulfide bond" evidence="13">
    <location>
        <begin position="422"/>
        <end position="431"/>
    </location>
</feature>
<feature type="disulfide bond" evidence="13">
    <location>
        <begin position="370"/>
        <end position="379"/>
    </location>
</feature>
<proteinExistence type="predicted"/>
<dbReference type="GO" id="GO:0016477">
    <property type="term" value="P:cell migration"/>
    <property type="evidence" value="ECO:0007669"/>
    <property type="project" value="TreeGrafter"/>
</dbReference>
<evidence type="ECO:0000313" key="18">
    <source>
        <dbReference type="EMBL" id="KAG8504403.1"/>
    </source>
</evidence>
<feature type="domain" description="Laminin EGF-like" evidence="16">
    <location>
        <begin position="400"/>
        <end position="449"/>
    </location>
</feature>